<dbReference type="KEGG" id="red:roselon_01699"/>
<sequence length="65" mass="7033">MSVPNSEDILAVAKENVAAFIRDQTSARALSPMIRHLNDDLLSGDQAAREMAARALAHLGFVERA</sequence>
<dbReference type="RefSeq" id="WP_025311887.1">
    <property type="nucleotide sequence ID" value="NZ_CP004372.1"/>
</dbReference>
<proteinExistence type="predicted"/>
<keyword evidence="2" id="KW-1185">Reference proteome</keyword>
<dbReference type="AlphaFoldDB" id="W8S5G4"/>
<protein>
    <submittedName>
        <fullName evidence="1">Uncharacterized protein</fullName>
    </submittedName>
</protein>
<dbReference type="EMBL" id="CP004372">
    <property type="protein sequence ID" value="AHM04071.1"/>
    <property type="molecule type" value="Genomic_DNA"/>
</dbReference>
<dbReference type="HOGENOM" id="CLU_2847105_0_0_5"/>
<gene>
    <name evidence="1" type="ORF">roselon_01699</name>
</gene>
<organism evidence="1 2">
    <name type="scientific">Roseicyclus elongatus DSM 19469</name>
    <dbReference type="NCBI Taxonomy" id="1294273"/>
    <lineage>
        <taxon>Bacteria</taxon>
        <taxon>Pseudomonadati</taxon>
        <taxon>Pseudomonadota</taxon>
        <taxon>Alphaproteobacteria</taxon>
        <taxon>Rhodobacterales</taxon>
        <taxon>Roseobacteraceae</taxon>
        <taxon>Roseicyclus</taxon>
    </lineage>
</organism>
<evidence type="ECO:0000313" key="2">
    <source>
        <dbReference type="Proteomes" id="UP000019593"/>
    </source>
</evidence>
<reference evidence="1 2" key="1">
    <citation type="submission" date="2013-03" db="EMBL/GenBank/DDBJ databases">
        <authorList>
            <person name="Fiebig A."/>
            <person name="Goeker M."/>
            <person name="Klenk H.-P.P."/>
        </authorList>
    </citation>
    <scope>NUCLEOTIDE SEQUENCE [LARGE SCALE GENOMIC DNA]</scope>
    <source>
        <strain evidence="2">DSM 19469</strain>
    </source>
</reference>
<dbReference type="OrthoDB" id="7872222at2"/>
<dbReference type="Proteomes" id="UP000019593">
    <property type="component" value="Chromosome"/>
</dbReference>
<dbReference type="STRING" id="1294273.roselon_01699"/>
<name>W8S5G4_9RHOB</name>
<evidence type="ECO:0000313" key="1">
    <source>
        <dbReference type="EMBL" id="AHM04071.1"/>
    </source>
</evidence>
<accession>W8S5G4</accession>